<evidence type="ECO:0000313" key="2">
    <source>
        <dbReference type="EMBL" id="NWK55816.1"/>
    </source>
</evidence>
<keyword evidence="1" id="KW-0732">Signal</keyword>
<dbReference type="AlphaFoldDB" id="A0A851GEG9"/>
<sequence length="163" mass="17944">MINTRFVTNCLKSTRAKMLVLCGLLVVLNSCASSVGLGRGKTSFVHTTINNTTRSTVDAAIKSVFQREGFMLVSEGPYDIHFRKMGGDSAKLIYGSWFSDGVSAEPELIVIDQGNGSFTVHCDVYMREHSGSELLDANWKLRGNGKIAYTRLMNQIKKTAEGR</sequence>
<dbReference type="Proteomes" id="UP000557872">
    <property type="component" value="Unassembled WGS sequence"/>
</dbReference>
<feature type="signal peptide" evidence="1">
    <location>
        <begin position="1"/>
        <end position="32"/>
    </location>
</feature>
<feature type="chain" id="PRO_5032937188" evidence="1">
    <location>
        <begin position="33"/>
        <end position="163"/>
    </location>
</feature>
<evidence type="ECO:0000256" key="1">
    <source>
        <dbReference type="SAM" id="SignalP"/>
    </source>
</evidence>
<comment type="caution">
    <text evidence="2">The sequence shown here is derived from an EMBL/GenBank/DDBJ whole genome shotgun (WGS) entry which is preliminary data.</text>
</comment>
<organism evidence="2 3">
    <name type="scientific">Oceaniferula marina</name>
    <dbReference type="NCBI Taxonomy" id="2748318"/>
    <lineage>
        <taxon>Bacteria</taxon>
        <taxon>Pseudomonadati</taxon>
        <taxon>Verrucomicrobiota</taxon>
        <taxon>Verrucomicrobiia</taxon>
        <taxon>Verrucomicrobiales</taxon>
        <taxon>Verrucomicrobiaceae</taxon>
        <taxon>Oceaniferula</taxon>
    </lineage>
</organism>
<evidence type="ECO:0000313" key="3">
    <source>
        <dbReference type="Proteomes" id="UP000557872"/>
    </source>
</evidence>
<gene>
    <name evidence="2" type="ORF">HW115_09355</name>
</gene>
<name>A0A851GEG9_9BACT</name>
<reference evidence="2 3" key="1">
    <citation type="submission" date="2020-07" db="EMBL/GenBank/DDBJ databases">
        <title>Roseicoccus Jingziensis gen. nov., sp. nov., isolated from coastal seawater.</title>
        <authorList>
            <person name="Feng X."/>
        </authorList>
    </citation>
    <scope>NUCLEOTIDE SEQUENCE [LARGE SCALE GENOMIC DNA]</scope>
    <source>
        <strain evidence="2 3">N1E253</strain>
    </source>
</reference>
<proteinExistence type="predicted"/>
<dbReference type="EMBL" id="JACBAZ010000003">
    <property type="protein sequence ID" value="NWK55816.1"/>
    <property type="molecule type" value="Genomic_DNA"/>
</dbReference>
<keyword evidence="3" id="KW-1185">Reference proteome</keyword>
<accession>A0A851GEG9</accession>
<dbReference type="RefSeq" id="WP_178932355.1">
    <property type="nucleotide sequence ID" value="NZ_JACBAZ010000003.1"/>
</dbReference>
<protein>
    <submittedName>
        <fullName evidence="2">Uncharacterized protein</fullName>
    </submittedName>
</protein>